<dbReference type="OrthoDB" id="9784984at2"/>
<dbReference type="PANTHER" id="PTHR43133">
    <property type="entry name" value="RNA POLYMERASE ECF-TYPE SIGMA FACTO"/>
    <property type="match status" value="1"/>
</dbReference>
<feature type="domain" description="RNA polymerase sigma factor 70 region 4 type 2" evidence="6">
    <location>
        <begin position="124"/>
        <end position="176"/>
    </location>
</feature>
<name>F4LWF5_TEPAE</name>
<dbReference type="KEGG" id="tep:TepRe1_1614"/>
<evidence type="ECO:0000256" key="1">
    <source>
        <dbReference type="ARBA" id="ARBA00010641"/>
    </source>
</evidence>
<dbReference type="AlphaFoldDB" id="F4LWF5"/>
<protein>
    <submittedName>
        <fullName evidence="7">RNA polymerase, sigma-24 subunit, ECF subfamily</fullName>
    </submittedName>
</protein>
<dbReference type="Gene3D" id="1.10.10.10">
    <property type="entry name" value="Winged helix-like DNA-binding domain superfamily/Winged helix DNA-binding domain"/>
    <property type="match status" value="1"/>
</dbReference>
<dbReference type="SUPFAM" id="SSF88946">
    <property type="entry name" value="Sigma2 domain of RNA polymerase sigma factors"/>
    <property type="match status" value="1"/>
</dbReference>
<evidence type="ECO:0000256" key="4">
    <source>
        <dbReference type="ARBA" id="ARBA00023163"/>
    </source>
</evidence>
<accession>F4LWF5</accession>
<dbReference type="STRING" id="1209989.TepRe1_1614"/>
<reference evidence="8" key="1">
    <citation type="journal article" date="2013" name="Genome Announc.">
        <title>First genome sequence of a syntrophic acetate-oxidizing bacterium, Tepidanaerobacter acetatoxydans strain Re1.</title>
        <authorList>
            <person name="Manzoor S."/>
            <person name="Bongcam-Rudloff E."/>
            <person name="Schnurer A."/>
            <person name="Muller B."/>
        </authorList>
    </citation>
    <scope>NUCLEOTIDE SEQUENCE [LARGE SCALE GENOMIC DNA]</scope>
    <source>
        <strain evidence="8">Re1</strain>
    </source>
</reference>
<dbReference type="InterPro" id="IPR013249">
    <property type="entry name" value="RNA_pol_sigma70_r4_t2"/>
</dbReference>
<evidence type="ECO:0000256" key="2">
    <source>
        <dbReference type="ARBA" id="ARBA00023015"/>
    </source>
</evidence>
<dbReference type="NCBIfam" id="TIGR02937">
    <property type="entry name" value="sigma70-ECF"/>
    <property type="match status" value="1"/>
</dbReference>
<dbReference type="Proteomes" id="UP000010802">
    <property type="component" value="Chromosome"/>
</dbReference>
<comment type="similarity">
    <text evidence="1">Belongs to the sigma-70 factor family. ECF subfamily.</text>
</comment>
<evidence type="ECO:0000259" key="5">
    <source>
        <dbReference type="Pfam" id="PF04542"/>
    </source>
</evidence>
<evidence type="ECO:0000313" key="7">
    <source>
        <dbReference type="EMBL" id="CDI40796.1"/>
    </source>
</evidence>
<dbReference type="GO" id="GO:0016987">
    <property type="term" value="F:sigma factor activity"/>
    <property type="evidence" value="ECO:0007669"/>
    <property type="project" value="UniProtKB-KW"/>
</dbReference>
<evidence type="ECO:0000259" key="6">
    <source>
        <dbReference type="Pfam" id="PF08281"/>
    </source>
</evidence>
<dbReference type="InterPro" id="IPR013324">
    <property type="entry name" value="RNA_pol_sigma_r3/r4-like"/>
</dbReference>
<dbReference type="Pfam" id="PF04542">
    <property type="entry name" value="Sigma70_r2"/>
    <property type="match status" value="1"/>
</dbReference>
<dbReference type="GO" id="GO:0003677">
    <property type="term" value="F:DNA binding"/>
    <property type="evidence" value="ECO:0007669"/>
    <property type="project" value="InterPro"/>
</dbReference>
<dbReference type="InterPro" id="IPR007627">
    <property type="entry name" value="RNA_pol_sigma70_r2"/>
</dbReference>
<sequence length="189" mass="22171">MSAEKDLVRRAKRGDISAFEDLISGYEKKVYNTAYRFFNNAEDAMDVSQEIFIKIFTSLRRFREDSSFSTWLYRIAVNTCIDFLRKKREDVFPIKEEIAMDDKIKLGFQTELPEEFVEKQETKQAIMKAISTLPEEQRICIILRDVQGFSYTEISDILSCSLGTVKSRLFRGRRALKENLKDPELFFSK</sequence>
<dbReference type="Pfam" id="PF08281">
    <property type="entry name" value="Sigma70_r4_2"/>
    <property type="match status" value="1"/>
</dbReference>
<dbReference type="EMBL" id="HF563609">
    <property type="protein sequence ID" value="CDI40796.1"/>
    <property type="molecule type" value="Genomic_DNA"/>
</dbReference>
<keyword evidence="4" id="KW-0804">Transcription</keyword>
<dbReference type="InterPro" id="IPR039425">
    <property type="entry name" value="RNA_pol_sigma-70-like"/>
</dbReference>
<keyword evidence="8" id="KW-1185">Reference proteome</keyword>
<keyword evidence="3" id="KW-0731">Sigma factor</keyword>
<dbReference type="InterPro" id="IPR036388">
    <property type="entry name" value="WH-like_DNA-bd_sf"/>
</dbReference>
<evidence type="ECO:0000256" key="3">
    <source>
        <dbReference type="ARBA" id="ARBA00023082"/>
    </source>
</evidence>
<feature type="domain" description="RNA polymerase sigma-70 region 2" evidence="5">
    <location>
        <begin position="22"/>
        <end position="88"/>
    </location>
</feature>
<proteinExistence type="inferred from homology"/>
<gene>
    <name evidence="7" type="ordered locus">TEPIRE1_1738</name>
</gene>
<dbReference type="PANTHER" id="PTHR43133:SF51">
    <property type="entry name" value="RNA POLYMERASE SIGMA FACTOR"/>
    <property type="match status" value="1"/>
</dbReference>
<dbReference type="eggNOG" id="COG1595">
    <property type="taxonomic scope" value="Bacteria"/>
</dbReference>
<dbReference type="KEGG" id="tae:TepiRe1_1738"/>
<dbReference type="InterPro" id="IPR014284">
    <property type="entry name" value="RNA_pol_sigma-70_dom"/>
</dbReference>
<dbReference type="HOGENOM" id="CLU_047691_3_0_9"/>
<dbReference type="InterPro" id="IPR013325">
    <property type="entry name" value="RNA_pol_sigma_r2"/>
</dbReference>
<organism evidence="7 8">
    <name type="scientific">Tepidanaerobacter acetatoxydans (strain DSM 21804 / JCM 16047 / Re1)</name>
    <dbReference type="NCBI Taxonomy" id="1209989"/>
    <lineage>
        <taxon>Bacteria</taxon>
        <taxon>Bacillati</taxon>
        <taxon>Bacillota</taxon>
        <taxon>Clostridia</taxon>
        <taxon>Thermosediminibacterales</taxon>
        <taxon>Tepidanaerobacteraceae</taxon>
        <taxon>Tepidanaerobacter</taxon>
    </lineage>
</organism>
<keyword evidence="2" id="KW-0805">Transcription regulation</keyword>
<dbReference type="RefSeq" id="WP_013778676.1">
    <property type="nucleotide sequence ID" value="NC_015519.1"/>
</dbReference>
<dbReference type="GO" id="GO:0006352">
    <property type="term" value="P:DNA-templated transcription initiation"/>
    <property type="evidence" value="ECO:0007669"/>
    <property type="project" value="InterPro"/>
</dbReference>
<evidence type="ECO:0000313" key="8">
    <source>
        <dbReference type="Proteomes" id="UP000010802"/>
    </source>
</evidence>
<dbReference type="SUPFAM" id="SSF88659">
    <property type="entry name" value="Sigma3 and sigma4 domains of RNA polymerase sigma factors"/>
    <property type="match status" value="1"/>
</dbReference>
<dbReference type="CDD" id="cd06171">
    <property type="entry name" value="Sigma70_r4"/>
    <property type="match status" value="1"/>
</dbReference>
<dbReference type="Gene3D" id="1.10.1740.10">
    <property type="match status" value="1"/>
</dbReference>